<protein>
    <submittedName>
        <fullName evidence="1">Uncharacterized protein</fullName>
    </submittedName>
</protein>
<organism evidence="1 2">
    <name type="scientific">Marinobacterium aestuarii</name>
    <dbReference type="NCBI Taxonomy" id="1821621"/>
    <lineage>
        <taxon>Bacteria</taxon>
        <taxon>Pseudomonadati</taxon>
        <taxon>Pseudomonadota</taxon>
        <taxon>Gammaproteobacteria</taxon>
        <taxon>Oceanospirillales</taxon>
        <taxon>Oceanospirillaceae</taxon>
        <taxon>Marinobacterium</taxon>
    </lineage>
</organism>
<accession>A0A1A9F1D7</accession>
<dbReference type="EMBL" id="CP015839">
    <property type="protein sequence ID" value="ANG63977.1"/>
    <property type="molecule type" value="Genomic_DNA"/>
</dbReference>
<proteinExistence type="predicted"/>
<reference evidence="1 2" key="2">
    <citation type="journal article" date="2018" name="Int. J. Syst. Evol. Microbiol.">
        <title>Marinobacterium aestuarii sp. nov., a benzene-degrading marine bacterium isolated from estuary sediment.</title>
        <authorList>
            <person name="Bae S.S."/>
            <person name="Jung J."/>
            <person name="Chung D."/>
            <person name="Baek K."/>
        </authorList>
    </citation>
    <scope>NUCLEOTIDE SEQUENCE [LARGE SCALE GENOMIC DNA]</scope>
    <source>
        <strain evidence="1 2">ST58-10</strain>
    </source>
</reference>
<dbReference type="Proteomes" id="UP000078070">
    <property type="component" value="Chromosome"/>
</dbReference>
<dbReference type="AlphaFoldDB" id="A0A1A9F1D7"/>
<sequence length="174" mass="19077">MVCIPIALFFSGLFYFNVPDSLVGIYGPSSAVSALEQEYAQALAETETLQQRLLQDALLDPTDEQEPAAAGAALYECDNYNIVVLNNCHFAKQMADTGVIYTVFPGNSTTYGVVDVADAIINFLPQDELPIAVRRKLDGFLPTLEMCRRTPSTTTAQSPYLLSATLQDMLQRNL</sequence>
<gene>
    <name evidence="1" type="ORF">A8C75_16870</name>
</gene>
<evidence type="ECO:0000313" key="2">
    <source>
        <dbReference type="Proteomes" id="UP000078070"/>
    </source>
</evidence>
<keyword evidence="2" id="KW-1185">Reference proteome</keyword>
<dbReference type="KEGG" id="mars:A8C75_16870"/>
<name>A0A1A9F1D7_9GAMM</name>
<reference evidence="2" key="1">
    <citation type="submission" date="2016-05" db="EMBL/GenBank/DDBJ databases">
        <authorList>
            <person name="Baek K."/>
            <person name="Yang S.-J."/>
        </authorList>
    </citation>
    <scope>NUCLEOTIDE SEQUENCE [LARGE SCALE GENOMIC DNA]</scope>
    <source>
        <strain evidence="2">ST58-10</strain>
    </source>
</reference>
<evidence type="ECO:0000313" key="1">
    <source>
        <dbReference type="EMBL" id="ANG63977.1"/>
    </source>
</evidence>